<dbReference type="GO" id="GO:0003677">
    <property type="term" value="F:DNA binding"/>
    <property type="evidence" value="ECO:0007669"/>
    <property type="project" value="InterPro"/>
</dbReference>
<evidence type="ECO:0000256" key="4">
    <source>
        <dbReference type="ARBA" id="ARBA00022840"/>
    </source>
</evidence>
<accession>A0A0D7BJ83</accession>
<dbReference type="GO" id="GO:0006310">
    <property type="term" value="P:DNA recombination"/>
    <property type="evidence" value="ECO:0007669"/>
    <property type="project" value="InterPro"/>
</dbReference>
<evidence type="ECO:0000256" key="5">
    <source>
        <dbReference type="ARBA" id="ARBA00023242"/>
    </source>
</evidence>
<keyword evidence="2" id="KW-0436">Ligase</keyword>
<name>A0A0D7BJ83_9AGAR</name>
<dbReference type="Gene3D" id="2.40.50.140">
    <property type="entry name" value="Nucleic acid-binding proteins"/>
    <property type="match status" value="1"/>
</dbReference>
<keyword evidence="4" id="KW-0067">ATP-binding</keyword>
<sequence>MSEVKFNFLVSLFNGIARHARTETKRDREQRPALDKFIKWSARFKERYPDPPNGTTAILFRLLFPEFDPERKYHMQELRLGQQVAIALGRRDDTFANWSSSGSSGCLGLEVKREMTLPSSQAPADKDEMTIHDISDFLDKLATCSPYTSEAIRRLNPTKVQRKHLMRNMYNKLNPDAAAYLTEIILKDLSYILYRVPEGTHWEDALEKYNTRSFYVLTIYDAMSAWDPSGRLWRLYKCRANLTAACNAWEAGVQATSPQLHVPIAIPKSVKGLSLQYAMSRFNQAESTVWAEVKYDGERAQIHVECVPNGQPKITIYSKSHRDSTKDRQYVHPLILRALFDKTAPCRVQQNVILDAEMVAFDRNTERIDEFWRIRCLVESTAVGVRNKQRPDERSQDNEYYNASLSSDTDGGHLALVFFDVLYLDGASLVDKPYSQRRTILESLLLFEPGSCMLSARFAIDMSSKVKAEDELAWHCARAFARFEEGLVLKVDNGRYNDPRGSPWVKMKKDYIPGLGDTLDVVFLGAGWQKKRAAGLHVTTDVWTTFYFGVVTNMNEIKKDPTVRPSFEIYFTSEYGDAVLRKGLHHLNFWLRCTDHTPYETVLKKGQKLLSYDFKLFPNVPPPRVMVNVPLLAEIYGAGFTVPRGSQRYEPRHPRITLVYPRSEKSWMEGVTNEQLDKIARAACGKEDQCQEAVDKLWANEKGPAYAGGLRGAKATAQRAGKFYTLLSKKAASRKRLRCVLDEIEMEKQVQEDERRFMSIGNLPAPQQVGEQLMAPASTPRKRRKPNAIFTVEQVACSSLFHFYRKCARESVWAESFPRHGRSRDLGSFLQGCGWIDDSISSWDGLKRGIVIAREEDMQDVKMDVQRLGSAAIRDCSARVPVWVLPVDGGGGTIGLETDVRRRTVAILE</sequence>
<keyword evidence="8" id="KW-1185">Reference proteome</keyword>
<dbReference type="GO" id="GO:0006303">
    <property type="term" value="P:double-strand break repair via nonhomologous end joining"/>
    <property type="evidence" value="ECO:0007669"/>
    <property type="project" value="TreeGrafter"/>
</dbReference>
<dbReference type="InterPro" id="IPR012340">
    <property type="entry name" value="NA-bd_OB-fold"/>
</dbReference>
<evidence type="ECO:0000259" key="6">
    <source>
        <dbReference type="PROSITE" id="PS50160"/>
    </source>
</evidence>
<gene>
    <name evidence="7" type="ORF">CYLTODRAFT_371177</name>
</gene>
<dbReference type="STRING" id="1314674.A0A0D7BJ83"/>
<keyword evidence="3" id="KW-0547">Nucleotide-binding</keyword>
<dbReference type="GO" id="GO:0005524">
    <property type="term" value="F:ATP binding"/>
    <property type="evidence" value="ECO:0007669"/>
    <property type="project" value="UniProtKB-KW"/>
</dbReference>
<dbReference type="Pfam" id="PF01068">
    <property type="entry name" value="DNA_ligase_A_M"/>
    <property type="match status" value="1"/>
</dbReference>
<dbReference type="GO" id="GO:0006297">
    <property type="term" value="P:nucleotide-excision repair, DNA gap filling"/>
    <property type="evidence" value="ECO:0007669"/>
    <property type="project" value="TreeGrafter"/>
</dbReference>
<dbReference type="PROSITE" id="PS50160">
    <property type="entry name" value="DNA_LIGASE_A3"/>
    <property type="match status" value="1"/>
</dbReference>
<dbReference type="InterPro" id="IPR029710">
    <property type="entry name" value="LIG4"/>
</dbReference>
<dbReference type="InterPro" id="IPR016059">
    <property type="entry name" value="DNA_ligase_ATP-dep_CS"/>
</dbReference>
<dbReference type="SUPFAM" id="SSF56091">
    <property type="entry name" value="DNA ligase/mRNA capping enzyme, catalytic domain"/>
    <property type="match status" value="1"/>
</dbReference>
<organism evidence="7 8">
    <name type="scientific">Cylindrobasidium torrendii FP15055 ss-10</name>
    <dbReference type="NCBI Taxonomy" id="1314674"/>
    <lineage>
        <taxon>Eukaryota</taxon>
        <taxon>Fungi</taxon>
        <taxon>Dikarya</taxon>
        <taxon>Basidiomycota</taxon>
        <taxon>Agaricomycotina</taxon>
        <taxon>Agaricomycetes</taxon>
        <taxon>Agaricomycetidae</taxon>
        <taxon>Agaricales</taxon>
        <taxon>Marasmiineae</taxon>
        <taxon>Physalacriaceae</taxon>
        <taxon>Cylindrobasidium</taxon>
    </lineage>
</organism>
<evidence type="ECO:0000256" key="3">
    <source>
        <dbReference type="ARBA" id="ARBA00022741"/>
    </source>
</evidence>
<dbReference type="Gene3D" id="1.10.3260.10">
    <property type="entry name" value="DNA ligase, ATP-dependent, N-terminal domain"/>
    <property type="match status" value="1"/>
</dbReference>
<dbReference type="PANTHER" id="PTHR45997:SF1">
    <property type="entry name" value="DNA LIGASE 4"/>
    <property type="match status" value="1"/>
</dbReference>
<dbReference type="AlphaFoldDB" id="A0A0D7BJ83"/>
<reference evidence="7 8" key="1">
    <citation type="journal article" date="2015" name="Fungal Genet. Biol.">
        <title>Evolution of novel wood decay mechanisms in Agaricales revealed by the genome sequences of Fistulina hepatica and Cylindrobasidium torrendii.</title>
        <authorList>
            <person name="Floudas D."/>
            <person name="Held B.W."/>
            <person name="Riley R."/>
            <person name="Nagy L.G."/>
            <person name="Koehler G."/>
            <person name="Ransdell A.S."/>
            <person name="Younus H."/>
            <person name="Chow J."/>
            <person name="Chiniquy J."/>
            <person name="Lipzen A."/>
            <person name="Tritt A."/>
            <person name="Sun H."/>
            <person name="Haridas S."/>
            <person name="LaButti K."/>
            <person name="Ohm R.A."/>
            <person name="Kues U."/>
            <person name="Blanchette R.A."/>
            <person name="Grigoriev I.V."/>
            <person name="Minto R.E."/>
            <person name="Hibbett D.S."/>
        </authorList>
    </citation>
    <scope>NUCLEOTIDE SEQUENCE [LARGE SCALE GENOMIC DNA]</scope>
    <source>
        <strain evidence="7 8">FP15055 ss-10</strain>
    </source>
</reference>
<evidence type="ECO:0000256" key="2">
    <source>
        <dbReference type="ARBA" id="ARBA00022598"/>
    </source>
</evidence>
<dbReference type="InterPro" id="IPR012308">
    <property type="entry name" value="DNA_ligase_ATP-dep_N"/>
</dbReference>
<evidence type="ECO:0000313" key="7">
    <source>
        <dbReference type="EMBL" id="KIY70275.1"/>
    </source>
</evidence>
<evidence type="ECO:0000313" key="8">
    <source>
        <dbReference type="Proteomes" id="UP000054007"/>
    </source>
</evidence>
<dbReference type="Gene3D" id="3.30.470.30">
    <property type="entry name" value="DNA ligase/mRNA capping enzyme"/>
    <property type="match status" value="1"/>
</dbReference>
<evidence type="ECO:0000256" key="1">
    <source>
        <dbReference type="ARBA" id="ARBA00007572"/>
    </source>
</evidence>
<dbReference type="InterPro" id="IPR036599">
    <property type="entry name" value="DNA_ligase_N_sf"/>
</dbReference>
<protein>
    <recommendedName>
        <fullName evidence="6">ATP-dependent DNA ligase family profile domain-containing protein</fullName>
    </recommendedName>
</protein>
<dbReference type="GO" id="GO:0032807">
    <property type="term" value="C:DNA ligase IV complex"/>
    <property type="evidence" value="ECO:0007669"/>
    <property type="project" value="TreeGrafter"/>
</dbReference>
<dbReference type="EMBL" id="KN880470">
    <property type="protein sequence ID" value="KIY70275.1"/>
    <property type="molecule type" value="Genomic_DNA"/>
</dbReference>
<dbReference type="PROSITE" id="PS00333">
    <property type="entry name" value="DNA_LIGASE_A2"/>
    <property type="match status" value="1"/>
</dbReference>
<feature type="domain" description="ATP-dependent DNA ligase family profile" evidence="6">
    <location>
        <begin position="407"/>
        <end position="537"/>
    </location>
</feature>
<dbReference type="Pfam" id="PF04675">
    <property type="entry name" value="DNA_ligase_A_N"/>
    <property type="match status" value="1"/>
</dbReference>
<dbReference type="PANTHER" id="PTHR45997">
    <property type="entry name" value="DNA LIGASE 4"/>
    <property type="match status" value="1"/>
</dbReference>
<dbReference type="GO" id="GO:0003910">
    <property type="term" value="F:DNA ligase (ATP) activity"/>
    <property type="evidence" value="ECO:0007669"/>
    <property type="project" value="InterPro"/>
</dbReference>
<dbReference type="InterPro" id="IPR012310">
    <property type="entry name" value="DNA_ligase_ATP-dep_cent"/>
</dbReference>
<dbReference type="PROSITE" id="PS00697">
    <property type="entry name" value="DNA_LIGASE_A1"/>
    <property type="match status" value="1"/>
</dbReference>
<dbReference type="Proteomes" id="UP000054007">
    <property type="component" value="Unassembled WGS sequence"/>
</dbReference>
<dbReference type="OrthoDB" id="7482721at2759"/>
<keyword evidence="5" id="KW-0539">Nucleus</keyword>
<proteinExistence type="inferred from homology"/>
<comment type="similarity">
    <text evidence="1">Belongs to the ATP-dependent DNA ligase family.</text>
</comment>